<evidence type="ECO:0000256" key="3">
    <source>
        <dbReference type="ARBA" id="ARBA00023242"/>
    </source>
</evidence>
<sequence length="1463" mass="165306">MDNSDDSKFAQQNMENNSTVNDDDNNDCSVDSSIIEKIKDSKNVDDLNNASNKLLTDVTNNENANKLLDDTNEEELTKIKEKKRGNRKRILSLSDSDDELENESLVNNIAGASENEFEQNDVNHQEAGIRKSRKRITLIDSDSEDEPSIITESKGPSSTQADSSKANLIKTSNENPELAKWNLNFDDSDSDLENLITIHNKSFTETTSERPLSPENESIKRDRYNLSESSDDETNVKTSKRDSEENNSGSEKGYNSGNEIKKSIKYKRKRSVKNNDEPHEMTAREAVKQREEIRSETQRLVRESNISLPYHRPKSYTLKEFLARRPKFASAVPLATKTPPSIAMKMATEQLEVITKKLEERHKEVQEFYKSDSEHEDENDDEDYIPPGDTTSEADIKKADDNTNDISNNLDKNSDCEDLIEKYKAAEEGVNDLNNIDDKCSSLMDIDNEQIESKESTTENVQSNNSEQEIRTNENTSLTNIPAEDIVINKQSNDKVKIISDFLIKPPENEPNVADFDKTQSNNTNENNATLNNSDTSNNINNLSEDYEFNLDDIEDDTMGVTNDNQNTAGKLLDPEFMEIHQEIENSISDKPIVPKTTKSKLEIIKERFLNDRPRLSGSPNHLIDLDTVIEPNEVTKLMERFALHTAKKAHHKDKVKLNVVSVEQGGEIHNETVSVSADAEEIAIEEKPGVRLQRLRNELQSQIAQRKSEIWRQRAAAKDEVQTEIDPYDGEKSECGADDNILDDEEEDEMSESSDEEEIEEDLIDGKPRKKSEFLNDEADESDIEDNEENLGNDDNEEEGEGDTGSNEDDDNEVDEDNDEQESNIDENNEEQSLDALPFKKPLRRIIKAFTEDSDDEENAILPGETIGKIAEKLNKSNETDTNSTQDDYITPYQQQTMNKTPNKSDCTDPIFLTPVSYITGLQNLSNSASKANVPSPLRESDWHAELQKKLHTDSIITNSQAEAMKELCSDDFPVSQDLSNETIESSAKLTDLTGGIQIAPTNTQEILNICSGTFEESQNDGISSLPTANSNCINPSVKVALNAVEEVKSLDKDQDMIISQLLNEEELETFKKKFDSPVLEYTQRSHEEAMGGGGIIESDDDEEGILEVRKKKINQKKLTFSDDESSVGDDEERDLSDEEMDDAQPLPAEINYDSEENEVDYAEETEKKPLKAKDFFEDEAELSESEWGSDDEDEKDLDVLEFEQGDKDQFDNKKLRMDLEKIHMRRILDDDTRELLLDDGELHGSGRERQFRWKNVDSNFPAEDETRNSDDEAPVEEDDSEEQWRRRRHEREMFLKEKKSQQEDIEMFDGGEILKLGYRVITSSSSISQSSTAGENKTDASSSPAVKKAFGLLHKRGSFLSRGETMLKKLAEFNKLTNEDSDGTVKAGKKTSKNFLFQTVAREESPKSFLISSVKVGFHRIVLSSTQSPVGKGFSLIGNLQVDRRMQESSVNAGLASYPYP</sequence>
<feature type="compositionally biased region" description="Basic residues" evidence="4">
    <location>
        <begin position="263"/>
        <end position="272"/>
    </location>
</feature>
<feature type="compositionally biased region" description="Acidic residues" evidence="4">
    <location>
        <begin position="374"/>
        <end position="384"/>
    </location>
</feature>
<feature type="compositionally biased region" description="Low complexity" evidence="4">
    <location>
        <begin position="522"/>
        <end position="539"/>
    </location>
</feature>
<feature type="compositionally biased region" description="Basic and acidic residues" evidence="4">
    <location>
        <begin position="765"/>
        <end position="775"/>
    </location>
</feature>
<feature type="compositionally biased region" description="Acidic residues" evidence="4">
    <location>
        <begin position="776"/>
        <end position="834"/>
    </location>
</feature>
<feature type="compositionally biased region" description="Acidic residues" evidence="4">
    <location>
        <begin position="1154"/>
        <end position="1165"/>
    </location>
</feature>
<feature type="region of interest" description="Disordered" evidence="4">
    <location>
        <begin position="1122"/>
        <end position="1198"/>
    </location>
</feature>
<name>A0A9N9TLG5_PHYSR</name>
<evidence type="ECO:0000256" key="4">
    <source>
        <dbReference type="SAM" id="MobiDB-lite"/>
    </source>
</evidence>
<feature type="compositionally biased region" description="Polar residues" evidence="4">
    <location>
        <begin position="246"/>
        <end position="258"/>
    </location>
</feature>
<feature type="region of interest" description="Disordered" evidence="4">
    <location>
        <begin position="452"/>
        <end position="477"/>
    </location>
</feature>
<evidence type="ECO:0000256" key="2">
    <source>
        <dbReference type="ARBA" id="ARBA00022553"/>
    </source>
</evidence>
<dbReference type="GO" id="GO:0010997">
    <property type="term" value="F:anaphase-promoting complex binding"/>
    <property type="evidence" value="ECO:0007669"/>
    <property type="project" value="TreeGrafter"/>
</dbReference>
<feature type="region of interest" description="Disordered" evidence="4">
    <location>
        <begin position="715"/>
        <end position="843"/>
    </location>
</feature>
<keyword evidence="3" id="KW-0539">Nucleus</keyword>
<dbReference type="GO" id="GO:0007095">
    <property type="term" value="P:mitotic G2 DNA damage checkpoint signaling"/>
    <property type="evidence" value="ECO:0007669"/>
    <property type="project" value="TreeGrafter"/>
</dbReference>
<feature type="region of interest" description="Disordered" evidence="4">
    <location>
        <begin position="1"/>
        <end position="30"/>
    </location>
</feature>
<dbReference type="PANTHER" id="PTHR14396">
    <property type="entry name" value="CLASPIN"/>
    <property type="match status" value="1"/>
</dbReference>
<feature type="region of interest" description="Disordered" evidence="4">
    <location>
        <begin position="111"/>
        <end position="178"/>
    </location>
</feature>
<feature type="compositionally biased region" description="Basic and acidic residues" evidence="4">
    <location>
        <begin position="273"/>
        <end position="298"/>
    </location>
</feature>
<comment type="subcellular location">
    <subcellularLocation>
        <location evidence="1">Nucleus</location>
    </subcellularLocation>
</comment>
<reference evidence="5" key="1">
    <citation type="submission" date="2022-01" db="EMBL/GenBank/DDBJ databases">
        <authorList>
            <person name="King R."/>
        </authorList>
    </citation>
    <scope>NUCLEOTIDE SEQUENCE</scope>
</reference>
<dbReference type="GO" id="GO:0005634">
    <property type="term" value="C:nucleus"/>
    <property type="evidence" value="ECO:0007669"/>
    <property type="project" value="UniProtKB-SubCell"/>
</dbReference>
<organism evidence="5 6">
    <name type="scientific">Phyllotreta striolata</name>
    <name type="common">Striped flea beetle</name>
    <name type="synonym">Crioceris striolata</name>
    <dbReference type="NCBI Taxonomy" id="444603"/>
    <lineage>
        <taxon>Eukaryota</taxon>
        <taxon>Metazoa</taxon>
        <taxon>Ecdysozoa</taxon>
        <taxon>Arthropoda</taxon>
        <taxon>Hexapoda</taxon>
        <taxon>Insecta</taxon>
        <taxon>Pterygota</taxon>
        <taxon>Neoptera</taxon>
        <taxon>Endopterygota</taxon>
        <taxon>Coleoptera</taxon>
        <taxon>Polyphaga</taxon>
        <taxon>Cucujiformia</taxon>
        <taxon>Chrysomeloidea</taxon>
        <taxon>Chrysomelidae</taxon>
        <taxon>Galerucinae</taxon>
        <taxon>Alticini</taxon>
        <taxon>Phyllotreta</taxon>
    </lineage>
</organism>
<dbReference type="InterPro" id="IPR024146">
    <property type="entry name" value="Claspin"/>
</dbReference>
<dbReference type="EMBL" id="OU900096">
    <property type="protein sequence ID" value="CAG9860448.1"/>
    <property type="molecule type" value="Genomic_DNA"/>
</dbReference>
<dbReference type="OrthoDB" id="5859781at2759"/>
<protein>
    <recommendedName>
        <fullName evidence="7">Claspin</fullName>
    </recommendedName>
</protein>
<feature type="compositionally biased region" description="Acidic residues" evidence="4">
    <location>
        <begin position="1273"/>
        <end position="1283"/>
    </location>
</feature>
<feature type="compositionally biased region" description="Acidic residues" evidence="4">
    <location>
        <begin position="1123"/>
        <end position="1144"/>
    </location>
</feature>
<keyword evidence="2" id="KW-0597">Phosphoprotein</keyword>
<evidence type="ECO:0000313" key="6">
    <source>
        <dbReference type="Proteomes" id="UP001153712"/>
    </source>
</evidence>
<dbReference type="PANTHER" id="PTHR14396:SF10">
    <property type="entry name" value="CLASPIN"/>
    <property type="match status" value="1"/>
</dbReference>
<feature type="region of interest" description="Disordered" evidence="4">
    <location>
        <begin position="200"/>
        <end position="298"/>
    </location>
</feature>
<accession>A0A9N9TLG5</accession>
<feature type="region of interest" description="Disordered" evidence="4">
    <location>
        <begin position="367"/>
        <end position="413"/>
    </location>
</feature>
<feature type="compositionally biased region" description="Acidic residues" evidence="4">
    <location>
        <begin position="737"/>
        <end position="764"/>
    </location>
</feature>
<feature type="region of interest" description="Disordered" evidence="4">
    <location>
        <begin position="506"/>
        <end position="539"/>
    </location>
</feature>
<dbReference type="Proteomes" id="UP001153712">
    <property type="component" value="Chromosome 3"/>
</dbReference>
<dbReference type="GO" id="GO:0033314">
    <property type="term" value="P:mitotic DNA replication checkpoint signaling"/>
    <property type="evidence" value="ECO:0007669"/>
    <property type="project" value="TreeGrafter"/>
</dbReference>
<feature type="compositionally biased region" description="Basic and acidic residues" evidence="4">
    <location>
        <begin position="1166"/>
        <end position="1177"/>
    </location>
</feature>
<feature type="region of interest" description="Disordered" evidence="4">
    <location>
        <begin position="1249"/>
        <end position="1289"/>
    </location>
</feature>
<feature type="compositionally biased region" description="Acidic residues" evidence="4">
    <location>
        <begin position="1178"/>
        <end position="1198"/>
    </location>
</feature>
<keyword evidence="6" id="KW-1185">Reference proteome</keyword>
<feature type="compositionally biased region" description="Polar residues" evidence="4">
    <location>
        <begin position="458"/>
        <end position="477"/>
    </location>
</feature>
<evidence type="ECO:0000256" key="1">
    <source>
        <dbReference type="ARBA" id="ARBA00004123"/>
    </source>
</evidence>
<feature type="compositionally biased region" description="Polar residues" evidence="4">
    <location>
        <begin position="150"/>
        <end position="175"/>
    </location>
</feature>
<proteinExistence type="predicted"/>
<feature type="compositionally biased region" description="Polar residues" evidence="4">
    <location>
        <begin position="200"/>
        <end position="210"/>
    </location>
</feature>
<gene>
    <name evidence="5" type="ORF">PHYEVI_LOCUS6801</name>
</gene>
<evidence type="ECO:0008006" key="7">
    <source>
        <dbReference type="Google" id="ProtNLM"/>
    </source>
</evidence>
<evidence type="ECO:0000313" key="5">
    <source>
        <dbReference type="EMBL" id="CAG9860448.1"/>
    </source>
</evidence>